<name>A0A0F9MCD5_9ZZZZ</name>
<organism evidence="1">
    <name type="scientific">marine sediment metagenome</name>
    <dbReference type="NCBI Taxonomy" id="412755"/>
    <lineage>
        <taxon>unclassified sequences</taxon>
        <taxon>metagenomes</taxon>
        <taxon>ecological metagenomes</taxon>
    </lineage>
</organism>
<protein>
    <submittedName>
        <fullName evidence="1">Uncharacterized protein</fullName>
    </submittedName>
</protein>
<accession>A0A0F9MCD5</accession>
<sequence>MTKTSETDELKQADQTGYYRGVDWATEISAKTLEKVLQAHQVQIETLAQAVIDYLDALLGFDYSGIRTQEIKKLSTIKPS</sequence>
<evidence type="ECO:0000313" key="1">
    <source>
        <dbReference type="EMBL" id="KKM66847.1"/>
    </source>
</evidence>
<dbReference type="EMBL" id="LAZR01010456">
    <property type="protein sequence ID" value="KKM66847.1"/>
    <property type="molecule type" value="Genomic_DNA"/>
</dbReference>
<gene>
    <name evidence="1" type="ORF">LCGC14_1477150</name>
</gene>
<proteinExistence type="predicted"/>
<reference evidence="1" key="1">
    <citation type="journal article" date="2015" name="Nature">
        <title>Complex archaea that bridge the gap between prokaryotes and eukaryotes.</title>
        <authorList>
            <person name="Spang A."/>
            <person name="Saw J.H."/>
            <person name="Jorgensen S.L."/>
            <person name="Zaremba-Niedzwiedzka K."/>
            <person name="Martijn J."/>
            <person name="Lind A.E."/>
            <person name="van Eijk R."/>
            <person name="Schleper C."/>
            <person name="Guy L."/>
            <person name="Ettema T.J."/>
        </authorList>
    </citation>
    <scope>NUCLEOTIDE SEQUENCE</scope>
</reference>
<dbReference type="AlphaFoldDB" id="A0A0F9MCD5"/>
<comment type="caution">
    <text evidence="1">The sequence shown here is derived from an EMBL/GenBank/DDBJ whole genome shotgun (WGS) entry which is preliminary data.</text>
</comment>